<dbReference type="EMBL" id="CP022347">
    <property type="protein sequence ID" value="ASQ30104.1"/>
    <property type="molecule type" value="Genomic_DNA"/>
</dbReference>
<dbReference type="RefSeq" id="WP_094324889.1">
    <property type="nucleotide sequence ID" value="NZ_CP022347.1"/>
</dbReference>
<dbReference type="PANTHER" id="PTHR30283:SF4">
    <property type="entry name" value="PEROXIDE STRESS RESISTANCE PROTEIN YAAA"/>
    <property type="match status" value="1"/>
</dbReference>
<organism evidence="1 2">
    <name type="scientific">Campylobacter avium LMG 24591</name>
    <dbReference type="NCBI Taxonomy" id="522484"/>
    <lineage>
        <taxon>Bacteria</taxon>
        <taxon>Pseudomonadati</taxon>
        <taxon>Campylobacterota</taxon>
        <taxon>Epsilonproteobacteria</taxon>
        <taxon>Campylobacterales</taxon>
        <taxon>Campylobacteraceae</taxon>
        <taxon>Campylobacter</taxon>
    </lineage>
</organism>
<dbReference type="GO" id="GO:0033194">
    <property type="term" value="P:response to hydroperoxide"/>
    <property type="evidence" value="ECO:0007669"/>
    <property type="project" value="TreeGrafter"/>
</dbReference>
<dbReference type="InterPro" id="IPR005583">
    <property type="entry name" value="YaaA"/>
</dbReference>
<gene>
    <name evidence="1" type="ORF">CAV_0437</name>
</gene>
<name>A0A222MVR9_9BACT</name>
<dbReference type="OrthoDB" id="3210767at2"/>
<protein>
    <submittedName>
        <fullName evidence="1">DUF328 domain protein</fullName>
    </submittedName>
</protein>
<reference evidence="1 2" key="1">
    <citation type="submission" date="2017-07" db="EMBL/GenBank/DDBJ databases">
        <title>Analysis of two Campylobacter avium genomes and identification of a novel hippuricase gene.</title>
        <authorList>
            <person name="Miller W.G."/>
            <person name="Chapman M.H."/>
            <person name="Yee E."/>
            <person name="Revez J."/>
            <person name="Bono J.L."/>
            <person name="Rossi M."/>
        </authorList>
    </citation>
    <scope>NUCLEOTIDE SEQUENCE [LARGE SCALE GENOMIC DNA]</scope>
    <source>
        <strain evidence="1 2">LMG 24591</strain>
    </source>
</reference>
<evidence type="ECO:0000313" key="1">
    <source>
        <dbReference type="EMBL" id="ASQ30104.1"/>
    </source>
</evidence>
<evidence type="ECO:0000313" key="2">
    <source>
        <dbReference type="Proteomes" id="UP000201169"/>
    </source>
</evidence>
<dbReference type="Proteomes" id="UP000201169">
    <property type="component" value="Chromosome"/>
</dbReference>
<dbReference type="GO" id="GO:0005829">
    <property type="term" value="C:cytosol"/>
    <property type="evidence" value="ECO:0007669"/>
    <property type="project" value="TreeGrafter"/>
</dbReference>
<dbReference type="KEGG" id="cavi:CAV_0437"/>
<dbReference type="PANTHER" id="PTHR30283">
    <property type="entry name" value="PEROXIDE STRESS RESPONSE PROTEIN YAAA"/>
    <property type="match status" value="1"/>
</dbReference>
<keyword evidence="2" id="KW-1185">Reference proteome</keyword>
<accession>A0A222MVR9</accession>
<dbReference type="Pfam" id="PF03883">
    <property type="entry name" value="H2O2_YaaD"/>
    <property type="match status" value="1"/>
</dbReference>
<sequence length="246" mass="28464">MKILFSPSEAKNSSSSLAEISENSFIFKELYKERLKPLKAYNDFVNTASLKDLEKFFELKKEDDILAFKGDIFKAKTSMAITRYSGVSYKYLDFASLDESAKEYVKNNTIIFSNLFGPILAKDSITNYKFKQGAKLNNEDIANFYKKTFSKALDEFLQDEQVLDLRASFYDKFYVPSKKFYTYKFFKDKKVLSHFAKAYRGLLLRIMAQNQVESNEALLSVLPKELRVIDIKDSPKKTEVSIEILS</sequence>
<proteinExistence type="predicted"/>
<dbReference type="AlphaFoldDB" id="A0A222MVR9"/>